<gene>
    <name evidence="3" type="ORF">SBA5_450105</name>
</gene>
<dbReference type="Proteomes" id="UP000239735">
    <property type="component" value="Unassembled WGS sequence"/>
</dbReference>
<evidence type="ECO:0000313" key="4">
    <source>
        <dbReference type="Proteomes" id="UP000239735"/>
    </source>
</evidence>
<keyword evidence="1" id="KW-0732">Signal</keyword>
<dbReference type="Pfam" id="PF26607">
    <property type="entry name" value="DUF8189"/>
    <property type="match status" value="1"/>
</dbReference>
<dbReference type="CDD" id="cd22954">
    <property type="entry name" value="PLL_lectin"/>
    <property type="match status" value="1"/>
</dbReference>
<dbReference type="SUPFAM" id="SSF89372">
    <property type="entry name" value="Fucose-specific lectin"/>
    <property type="match status" value="2"/>
</dbReference>
<dbReference type="SUPFAM" id="SSF51445">
    <property type="entry name" value="(Trans)glycosidases"/>
    <property type="match status" value="1"/>
</dbReference>
<dbReference type="AlphaFoldDB" id="A0A2N9LMN5"/>
<evidence type="ECO:0000313" key="3">
    <source>
        <dbReference type="EMBL" id="SPE24511.1"/>
    </source>
</evidence>
<dbReference type="EMBL" id="OKRB01000103">
    <property type="protein sequence ID" value="SPE24511.1"/>
    <property type="molecule type" value="Genomic_DNA"/>
</dbReference>
<sequence length="910" mass="94151">MKIEGAACAFLTACFSIGVMTAQTVPTSPVTVTVNTNSHGYAIPIDFSGLSFERGTLSSGNAGASGYIFSPSNSQVVTLFQNLGIKNLRVGGGSVDDESVVGTGSDGYLGIDNLFGFSKASGANVIYTVRLLNPSSKPIPNLMSEDAAAAGYVWSNYKANLVNFAIGNEPDFFSYHTVDPLIFQTLPGRANAGTAFPSYLADWTNFANAIEAAAPGSTFSGPDSGSYNGTIDYNGVPWTISFANAENGLGTITDVTQHLYVGGSPGTITSQQAIDNMLSPGWVKSTELTAEPEGSPTSSTYTPYPWIYTNGLAAIAQDNLPYRLTESDDFLTGINGASNGYASALWTLDYMQWWAQHGAAGVNFHNKQWIFTDTVTPGNLVSGACSPAPCANYQTAPKGYGLKAFDLGGHGYVEPVTISNADNVNLTAYAVGEGQDLYVTVINKTHSSTNDVTTAALTIQPSGFTAASAAWMALSNGNPGNAATTTGTTLGGAAIANNAPWFGEWTPLNPSTGGGVTLTVPSASAAVIHIRAASNYGGPVQINQNGALDVFALDPSGNVWHDTQVSADVPASAASNWSGWTELPGVTATGGPAVVKNWNATLEIFVPASNGDVWHNGQSTPGGVWNGWVDMGAGSAGITALRAANNADGSLSVFGVGTNGDVWTARESAPEVGWSAWSDLSGAQIQPGFAVGQDLDGLLEIFGIDGNGQPWQNAQNNSGGWVGWTQMPTDAPAFKNADLLPWFATARNLDGRLAVFAAGSRSHVWLFTQATPGGAMGEPQDLGGMPIDAGFVAGQNADGTLALFATQKQGGGNGNSPQASQIYAVAQLTPGGLWGAWVPLGMMPLGSDLAVGNTQDGRVQAFGIGSNGDVWSSWQLTPLGGQPPIPLWNPWSDLGNANGSNLCFCQTSAP</sequence>
<dbReference type="InterPro" id="IPR058502">
    <property type="entry name" value="PLL-like_beta-prop"/>
</dbReference>
<dbReference type="OrthoDB" id="103308at2"/>
<dbReference type="InterPro" id="IPR013780">
    <property type="entry name" value="Glyco_hydro_b"/>
</dbReference>
<protein>
    <recommendedName>
        <fullName evidence="2">PLL-like beta propeller domain-containing protein</fullName>
    </recommendedName>
</protein>
<feature type="chain" id="PRO_5014640842" description="PLL-like beta propeller domain-containing protein" evidence="1">
    <location>
        <begin position="23"/>
        <end position="910"/>
    </location>
</feature>
<reference evidence="4" key="1">
    <citation type="submission" date="2018-02" db="EMBL/GenBank/DDBJ databases">
        <authorList>
            <person name="Hausmann B."/>
        </authorList>
    </citation>
    <scope>NUCLEOTIDE SEQUENCE [LARGE SCALE GENOMIC DNA]</scope>
    <source>
        <strain evidence="4">Peat soil MAG SbA5</strain>
    </source>
</reference>
<evidence type="ECO:0000259" key="2">
    <source>
        <dbReference type="Pfam" id="PF26607"/>
    </source>
</evidence>
<feature type="signal peptide" evidence="1">
    <location>
        <begin position="1"/>
        <end position="22"/>
    </location>
</feature>
<feature type="domain" description="PLL-like beta propeller" evidence="2">
    <location>
        <begin position="542"/>
        <end position="683"/>
    </location>
</feature>
<organism evidence="3 4">
    <name type="scientific">Candidatus Sulfuritelmatomonas gaucii</name>
    <dbReference type="NCBI Taxonomy" id="2043161"/>
    <lineage>
        <taxon>Bacteria</taxon>
        <taxon>Pseudomonadati</taxon>
        <taxon>Acidobacteriota</taxon>
        <taxon>Terriglobia</taxon>
        <taxon>Terriglobales</taxon>
        <taxon>Acidobacteriaceae</taxon>
        <taxon>Candidatus Sulfuritelmatomonas</taxon>
    </lineage>
</organism>
<evidence type="ECO:0000256" key="1">
    <source>
        <dbReference type="SAM" id="SignalP"/>
    </source>
</evidence>
<proteinExistence type="predicted"/>
<accession>A0A2N9LMN5</accession>
<name>A0A2N9LMN5_9BACT</name>
<dbReference type="Gene3D" id="3.20.20.80">
    <property type="entry name" value="Glycosidases"/>
    <property type="match status" value="1"/>
</dbReference>
<dbReference type="Gene3D" id="2.120.10.70">
    <property type="entry name" value="Fucose-specific lectin"/>
    <property type="match status" value="1"/>
</dbReference>
<dbReference type="Gene3D" id="2.60.40.1180">
    <property type="entry name" value="Golgi alpha-mannosidase II"/>
    <property type="match status" value="1"/>
</dbReference>
<dbReference type="InterPro" id="IPR017853">
    <property type="entry name" value="GH"/>
</dbReference>